<accession>A0A7G5H6X2</accession>
<dbReference type="InterPro" id="IPR014710">
    <property type="entry name" value="RmlC-like_jellyroll"/>
</dbReference>
<gene>
    <name evidence="2" type="ORF">H3H32_06775</name>
</gene>
<dbReference type="EMBL" id="CP059732">
    <property type="protein sequence ID" value="QMW06864.1"/>
    <property type="molecule type" value="Genomic_DNA"/>
</dbReference>
<feature type="domain" description="Cyclic nucleotide-binding" evidence="1">
    <location>
        <begin position="19"/>
        <end position="119"/>
    </location>
</feature>
<dbReference type="InterPro" id="IPR000595">
    <property type="entry name" value="cNMP-bd_dom"/>
</dbReference>
<dbReference type="Pfam" id="PF00027">
    <property type="entry name" value="cNMP_binding"/>
    <property type="match status" value="1"/>
</dbReference>
<dbReference type="KEGG" id="sfol:H3H32_06775"/>
<dbReference type="Gene3D" id="2.60.120.10">
    <property type="entry name" value="Jelly Rolls"/>
    <property type="match status" value="1"/>
</dbReference>
<name>A0A7G5H6X2_9BACT</name>
<reference evidence="2 3" key="1">
    <citation type="submission" date="2020-07" db="EMBL/GenBank/DDBJ databases">
        <title>Spirosoma foliorum sp. nov., isolated from the leaves on the Nejang mountain Korea, Republic of.</title>
        <authorList>
            <person name="Ho H."/>
            <person name="Lee Y.-J."/>
            <person name="Nurcahyanto D.-A."/>
            <person name="Kim S.-G."/>
        </authorList>
    </citation>
    <scope>NUCLEOTIDE SEQUENCE [LARGE SCALE GENOMIC DNA]</scope>
    <source>
        <strain evidence="2 3">PL0136</strain>
    </source>
</reference>
<dbReference type="PROSITE" id="PS50042">
    <property type="entry name" value="CNMP_BINDING_3"/>
    <property type="match status" value="1"/>
</dbReference>
<proteinExistence type="predicted"/>
<dbReference type="CDD" id="cd00038">
    <property type="entry name" value="CAP_ED"/>
    <property type="match status" value="1"/>
</dbReference>
<evidence type="ECO:0000313" key="3">
    <source>
        <dbReference type="Proteomes" id="UP000515369"/>
    </source>
</evidence>
<dbReference type="Proteomes" id="UP000515369">
    <property type="component" value="Chromosome"/>
</dbReference>
<evidence type="ECO:0000313" key="2">
    <source>
        <dbReference type="EMBL" id="QMW06864.1"/>
    </source>
</evidence>
<organism evidence="2 3">
    <name type="scientific">Spirosoma foliorum</name>
    <dbReference type="NCBI Taxonomy" id="2710596"/>
    <lineage>
        <taxon>Bacteria</taxon>
        <taxon>Pseudomonadati</taxon>
        <taxon>Bacteroidota</taxon>
        <taxon>Cytophagia</taxon>
        <taxon>Cytophagales</taxon>
        <taxon>Cytophagaceae</taxon>
        <taxon>Spirosoma</taxon>
    </lineage>
</organism>
<dbReference type="SUPFAM" id="SSF51206">
    <property type="entry name" value="cAMP-binding domain-like"/>
    <property type="match status" value="1"/>
</dbReference>
<evidence type="ECO:0000259" key="1">
    <source>
        <dbReference type="PROSITE" id="PS50042"/>
    </source>
</evidence>
<dbReference type="InterPro" id="IPR018490">
    <property type="entry name" value="cNMP-bd_dom_sf"/>
</dbReference>
<protein>
    <submittedName>
        <fullName evidence="2">Crp/Fnr family transcriptional regulator</fullName>
    </submittedName>
</protein>
<dbReference type="AlphaFoldDB" id="A0A7G5H6X2"/>
<sequence>MTIYGPLFDYIESKSSLILSDSEKELIKKTFKERHVRKRQYLLQEGDVCKYMAFIVNGAGRMYTIKENSQESIIRLAIESWWLGDYESYNLQTPSLYNIDMTEDSDVLLVTNEGLQELLNVVPAIDRMIREIDRKGTIATQKRLQSSISLDAEERYELLVKTYPEFIRRFPQSMIASYLGISPETLSRIRKKQYTGKD</sequence>
<keyword evidence="3" id="KW-1185">Reference proteome</keyword>